<dbReference type="Proteomes" id="UP000498980">
    <property type="component" value="Unassembled WGS sequence"/>
</dbReference>
<proteinExistence type="inferred from homology"/>
<dbReference type="GO" id="GO:0042597">
    <property type="term" value="C:periplasmic space"/>
    <property type="evidence" value="ECO:0007669"/>
    <property type="project" value="UniProtKB-ARBA"/>
</dbReference>
<dbReference type="GO" id="GO:1904680">
    <property type="term" value="F:peptide transmembrane transporter activity"/>
    <property type="evidence" value="ECO:0007669"/>
    <property type="project" value="TreeGrafter"/>
</dbReference>
<dbReference type="AlphaFoldDB" id="A0A7J0C9B7"/>
<dbReference type="RefSeq" id="WP_173315522.1">
    <property type="nucleotide sequence ID" value="NZ_BAAAUE010000009.1"/>
</dbReference>
<dbReference type="InterPro" id="IPR030678">
    <property type="entry name" value="Peptide/Ni-bd"/>
</dbReference>
<dbReference type="SUPFAM" id="SSF53850">
    <property type="entry name" value="Periplasmic binding protein-like II"/>
    <property type="match status" value="1"/>
</dbReference>
<evidence type="ECO:0000256" key="1">
    <source>
        <dbReference type="ARBA" id="ARBA00004196"/>
    </source>
</evidence>
<comment type="similarity">
    <text evidence="2">Belongs to the bacterial solute-binding protein 5 family.</text>
</comment>
<feature type="chain" id="PRO_5038314369" evidence="5">
    <location>
        <begin position="28"/>
        <end position="538"/>
    </location>
</feature>
<dbReference type="Gene3D" id="3.10.105.10">
    <property type="entry name" value="Dipeptide-binding Protein, Domain 3"/>
    <property type="match status" value="1"/>
</dbReference>
<dbReference type="PANTHER" id="PTHR30290">
    <property type="entry name" value="PERIPLASMIC BINDING COMPONENT OF ABC TRANSPORTER"/>
    <property type="match status" value="1"/>
</dbReference>
<organism evidence="7 9">
    <name type="scientific">Streptomyces fulvorobeus</name>
    <dbReference type="NCBI Taxonomy" id="284028"/>
    <lineage>
        <taxon>Bacteria</taxon>
        <taxon>Bacillati</taxon>
        <taxon>Actinomycetota</taxon>
        <taxon>Actinomycetes</taxon>
        <taxon>Kitasatosporales</taxon>
        <taxon>Streptomycetaceae</taxon>
        <taxon>Streptomyces</taxon>
    </lineage>
</organism>
<keyword evidence="4 5" id="KW-0732">Signal</keyword>
<evidence type="ECO:0000313" key="8">
    <source>
        <dbReference type="EMBL" id="NYE42680.1"/>
    </source>
</evidence>
<comment type="caution">
    <text evidence="7">The sequence shown here is derived from an EMBL/GenBank/DDBJ whole genome shotgun (WGS) entry which is preliminary data.</text>
</comment>
<dbReference type="GO" id="GO:0015833">
    <property type="term" value="P:peptide transport"/>
    <property type="evidence" value="ECO:0007669"/>
    <property type="project" value="TreeGrafter"/>
</dbReference>
<evidence type="ECO:0000313" key="7">
    <source>
        <dbReference type="EMBL" id="GFM99089.1"/>
    </source>
</evidence>
<protein>
    <submittedName>
        <fullName evidence="8">Peptide/nickel transport system substrate-binding protein</fullName>
    </submittedName>
    <submittedName>
        <fullName evidence="7">Solute-binding transport lipoprotein</fullName>
    </submittedName>
</protein>
<feature type="signal peptide" evidence="5">
    <location>
        <begin position="1"/>
        <end position="27"/>
    </location>
</feature>
<comment type="subcellular location">
    <subcellularLocation>
        <location evidence="1">Cell envelope</location>
    </subcellularLocation>
</comment>
<keyword evidence="3" id="KW-0813">Transport</keyword>
<evidence type="ECO:0000259" key="6">
    <source>
        <dbReference type="Pfam" id="PF00496"/>
    </source>
</evidence>
<keyword evidence="7" id="KW-0449">Lipoprotein</keyword>
<reference evidence="7 9" key="1">
    <citation type="submission" date="2020-05" db="EMBL/GenBank/DDBJ databases">
        <title>Whole genome shotgun sequence of Streptomyces fulvorobeus NBRC 15897.</title>
        <authorList>
            <person name="Komaki H."/>
            <person name="Tamura T."/>
        </authorList>
    </citation>
    <scope>NUCLEOTIDE SEQUENCE [LARGE SCALE GENOMIC DNA]</scope>
    <source>
        <strain evidence="7 9">NBRC 15897</strain>
    </source>
</reference>
<dbReference type="EMBL" id="JACCCF010000001">
    <property type="protein sequence ID" value="NYE42680.1"/>
    <property type="molecule type" value="Genomic_DNA"/>
</dbReference>
<evidence type="ECO:0000313" key="9">
    <source>
        <dbReference type="Proteomes" id="UP000498980"/>
    </source>
</evidence>
<sequence length="538" mass="57798">MNVRKRWTSALLGAGLAVALLSGCGLENGGNAAESDASIVVGMSDDVLTRDPGSGDVLPPDPASGYDPGSWLLFNNVFQSLISFPRGSSAPQPEAAESCEFENGNKTYRCTLRDGLTFSNGSSLTSKDVKYSFDRAIRINDPAGPAPLLSTISEITTPDERTVVFELTVPDATFPSKIASGAGSIVDHRTYPADRLRTDGQAIGSGPYELKSFDTSKAVFSVNSGYRGTADVRNSGVTLVFFQGNQKKLASALRDGDVDVAYRGLAASDIAELEDSTAAADKGIEVVEGSSAEVQHLVFNMKDPVAGKLPVRQAIAYLVDRDALVNDVYHSTATPLYSIIPAGITAHNTAFFDLYGGTPQPDKAEQVLRAAHITDKVKLTLWSTPSRYGPSTDPAFRAIAEQLNASGLFEAKVTSLPFAEYEKRVAAGELGVYVKGWVPDYPDPDNFTQPFFGTGNVLQNGYVNDDITGRIIPGTTALAERAATERAFDELQDLVAQDLPILPLWQGKQYAVAYENVSGLQWTLDASTVFRFWEISKF</sequence>
<evidence type="ECO:0000256" key="2">
    <source>
        <dbReference type="ARBA" id="ARBA00005695"/>
    </source>
</evidence>
<dbReference type="Pfam" id="PF00496">
    <property type="entry name" value="SBP_bac_5"/>
    <property type="match status" value="1"/>
</dbReference>
<name>A0A7J0C9B7_9ACTN</name>
<dbReference type="Proteomes" id="UP000530403">
    <property type="component" value="Unassembled WGS sequence"/>
</dbReference>
<dbReference type="GO" id="GO:0030313">
    <property type="term" value="C:cell envelope"/>
    <property type="evidence" value="ECO:0007669"/>
    <property type="project" value="UniProtKB-SubCell"/>
</dbReference>
<dbReference type="InterPro" id="IPR000914">
    <property type="entry name" value="SBP_5_dom"/>
</dbReference>
<dbReference type="GO" id="GO:0043190">
    <property type="term" value="C:ATP-binding cassette (ABC) transporter complex"/>
    <property type="evidence" value="ECO:0007669"/>
    <property type="project" value="InterPro"/>
</dbReference>
<evidence type="ECO:0000256" key="4">
    <source>
        <dbReference type="ARBA" id="ARBA00022729"/>
    </source>
</evidence>
<dbReference type="InterPro" id="IPR039424">
    <property type="entry name" value="SBP_5"/>
</dbReference>
<feature type="domain" description="Solute-binding protein family 5" evidence="6">
    <location>
        <begin position="91"/>
        <end position="456"/>
    </location>
</feature>
<reference evidence="8 10" key="2">
    <citation type="submission" date="2020-07" db="EMBL/GenBank/DDBJ databases">
        <title>Sequencing the genomes of 1000 actinobacteria strains.</title>
        <authorList>
            <person name="Klenk H.-P."/>
        </authorList>
    </citation>
    <scope>NUCLEOTIDE SEQUENCE [LARGE SCALE GENOMIC DNA]</scope>
    <source>
        <strain evidence="8 10">DSM 41455</strain>
    </source>
</reference>
<evidence type="ECO:0000256" key="3">
    <source>
        <dbReference type="ARBA" id="ARBA00022448"/>
    </source>
</evidence>
<dbReference type="PROSITE" id="PS51257">
    <property type="entry name" value="PROKAR_LIPOPROTEIN"/>
    <property type="match status" value="1"/>
</dbReference>
<dbReference type="PIRSF" id="PIRSF002741">
    <property type="entry name" value="MppA"/>
    <property type="match status" value="1"/>
</dbReference>
<dbReference type="EMBL" id="BLWC01000001">
    <property type="protein sequence ID" value="GFM99089.1"/>
    <property type="molecule type" value="Genomic_DNA"/>
</dbReference>
<dbReference type="PANTHER" id="PTHR30290:SF10">
    <property type="entry name" value="PERIPLASMIC OLIGOPEPTIDE-BINDING PROTEIN-RELATED"/>
    <property type="match status" value="1"/>
</dbReference>
<dbReference type="Gene3D" id="3.90.76.10">
    <property type="entry name" value="Dipeptide-binding Protein, Domain 1"/>
    <property type="match status" value="1"/>
</dbReference>
<dbReference type="Gene3D" id="3.40.190.10">
    <property type="entry name" value="Periplasmic binding protein-like II"/>
    <property type="match status" value="1"/>
</dbReference>
<gene>
    <name evidence="8" type="ORF">HEB29_003691</name>
    <name evidence="7" type="ORF">Sfulv_39000</name>
</gene>
<accession>A0A7J0C9B7</accession>
<keyword evidence="9" id="KW-1185">Reference proteome</keyword>
<evidence type="ECO:0000313" key="10">
    <source>
        <dbReference type="Proteomes" id="UP000530403"/>
    </source>
</evidence>
<evidence type="ECO:0000256" key="5">
    <source>
        <dbReference type="SAM" id="SignalP"/>
    </source>
</evidence>